<evidence type="ECO:0000256" key="5">
    <source>
        <dbReference type="PROSITE-ProRule" id="PRU00235"/>
    </source>
</evidence>
<feature type="repeat" description="RCC1" evidence="5">
    <location>
        <begin position="140"/>
        <end position="192"/>
    </location>
</feature>
<keyword evidence="1" id="KW-0808">Transferase</keyword>
<gene>
    <name evidence="7" type="ORF">WMY93_012764</name>
</gene>
<dbReference type="InterPro" id="IPR009091">
    <property type="entry name" value="RCC1/BLIP-II"/>
</dbReference>
<dbReference type="InterPro" id="IPR000408">
    <property type="entry name" value="Reg_chr_condens"/>
</dbReference>
<organism evidence="7 8">
    <name type="scientific">Mugilogobius chulae</name>
    <name type="common">yellowstripe goby</name>
    <dbReference type="NCBI Taxonomy" id="88201"/>
    <lineage>
        <taxon>Eukaryota</taxon>
        <taxon>Metazoa</taxon>
        <taxon>Chordata</taxon>
        <taxon>Craniata</taxon>
        <taxon>Vertebrata</taxon>
        <taxon>Euteleostomi</taxon>
        <taxon>Actinopterygii</taxon>
        <taxon>Neopterygii</taxon>
        <taxon>Teleostei</taxon>
        <taxon>Neoteleostei</taxon>
        <taxon>Acanthomorphata</taxon>
        <taxon>Gobiaria</taxon>
        <taxon>Gobiiformes</taxon>
        <taxon>Gobioidei</taxon>
        <taxon>Gobiidae</taxon>
        <taxon>Gobionellinae</taxon>
        <taxon>Mugilogobius</taxon>
    </lineage>
</organism>
<comment type="caution">
    <text evidence="4">Lacks conserved residue(s) required for the propagation of feature annotation.</text>
</comment>
<reference evidence="8" key="1">
    <citation type="submission" date="2024-04" db="EMBL/GenBank/DDBJ databases">
        <title>Salinicola lusitanus LLJ914,a marine bacterium isolated from the Okinawa Trough.</title>
        <authorList>
            <person name="Li J."/>
        </authorList>
    </citation>
    <scope>NUCLEOTIDE SEQUENCE [LARGE SCALE GENOMIC DNA]</scope>
</reference>
<sequence length="1006" mass="113340">MFAFGEQSARGFKLKGGTYASHTGDEGCFLDLSSSSPVTDLCVGPRLLSFVNRDGNAFIIRLNPGKDGAWVRGRQKHVESKKKFRAVSCTNDTLYLLSDQGQLFCVQPHVPLRPFEALRGVSVSQVSCGSHHSLALTRDGRMFSWGVDARGQLGLGKSDSKTSSPQPVRSVSELLVVQVAAGGEQSFCLTVSGGVWSWGCNSSGQLGLGDTTDRHTPHLLQHLNMKQTCHISCGEAHTAVLTQVKLTPEDGAAVKPELTVCVLQDGAVYTFGSGQHGQLGHNSFRDELRPRLVAELRGSKVTAVACGRLHTVLLTHSHMYFCGVHGPADGGRQDSAAVPLLVQLPCEHTEGLSIRQIFAGEHCSYATRSLQVRHMELDWFKQKCLMFVCLCDQEKDDQSVSHTPLTDLINIWISGTQSWRKTKREITQTFSSASYLNRSFLDHRKHFETSPNQCGLDLNAAQNSFSKLLDKPTVMKEVERACKSLIRSLSPCPVGVECLRVYLLLTEFLHVLHQPASRKGSLLAKALATVILKLPGDSIRVLGDWWSALPADVRERHVLVWKNAAVYSLNDSKSLLQVLQLMYNKNKSLGPDRTPNSIFNIPVNMDMVHESVLWKLEPTYRAQLGEVPILFSFPFLMNFPTRHLALRLNNEHLQSQRPLNWLWPDWWFDEFEDYLEFSSVFGQPFTLRLRREHTLEDTFAQLSLANQQDFRKPLQLISAESGMFMFNDSATLAWFSSRQATPPLEHYFLFGVLCGLAVYHFHMVFLPFPLALFKKLLGVAPCLDDLCQLSPCTGKSLRCLLEEYSDDVIQSLDMDLSKTKSEVICIYCMLLQICWDQMEVALDPDNPDRPVTAQNKEEFVSAFVEHVFTTSVKSQFKEFRRGFFSTADRHIVELFSPEELRDILVGRELTDWSRLKQSAVYEGVFHENHPTIRMFWEVFDELTEEQRKALLWFITGFETLPILTVDIKIRFRGLSSKQEGLSEDHISPNPTHATAFWSCLCTPPKS</sequence>
<dbReference type="Proteomes" id="UP001460270">
    <property type="component" value="Unassembled WGS sequence"/>
</dbReference>
<dbReference type="PANTHER" id="PTHR45622:SF73">
    <property type="entry name" value="E3 UBIQUITIN-PROTEIN LIGASE HERC4-LIKE ISOFORM X1-RELATED"/>
    <property type="match status" value="1"/>
</dbReference>
<feature type="domain" description="HECT" evidence="6">
    <location>
        <begin position="715"/>
        <end position="962"/>
    </location>
</feature>
<evidence type="ECO:0000256" key="4">
    <source>
        <dbReference type="PROSITE-ProRule" id="PRU00104"/>
    </source>
</evidence>
<dbReference type="PROSITE" id="PS50237">
    <property type="entry name" value="HECT"/>
    <property type="match status" value="1"/>
</dbReference>
<dbReference type="GO" id="GO:0006511">
    <property type="term" value="P:ubiquitin-dependent protein catabolic process"/>
    <property type="evidence" value="ECO:0007669"/>
    <property type="project" value="TreeGrafter"/>
</dbReference>
<dbReference type="Pfam" id="PF00632">
    <property type="entry name" value="HECT"/>
    <property type="match status" value="1"/>
</dbReference>
<keyword evidence="2" id="KW-0677">Repeat</keyword>
<feature type="repeat" description="RCC1" evidence="5">
    <location>
        <begin position="193"/>
        <end position="244"/>
    </location>
</feature>
<accession>A0AAW0NY66</accession>
<protein>
    <recommendedName>
        <fullName evidence="6">HECT domain-containing protein</fullName>
    </recommendedName>
</protein>
<dbReference type="GO" id="GO:0005737">
    <property type="term" value="C:cytoplasm"/>
    <property type="evidence" value="ECO:0007669"/>
    <property type="project" value="TreeGrafter"/>
</dbReference>
<keyword evidence="8" id="KW-1185">Reference proteome</keyword>
<evidence type="ECO:0000259" key="6">
    <source>
        <dbReference type="PROSITE" id="PS50237"/>
    </source>
</evidence>
<dbReference type="SUPFAM" id="SSF56204">
    <property type="entry name" value="Hect, E3 ligase catalytic domain"/>
    <property type="match status" value="1"/>
</dbReference>
<evidence type="ECO:0000256" key="2">
    <source>
        <dbReference type="ARBA" id="ARBA00022737"/>
    </source>
</evidence>
<keyword evidence="3 4" id="KW-0833">Ubl conjugation pathway</keyword>
<evidence type="ECO:0000313" key="8">
    <source>
        <dbReference type="Proteomes" id="UP001460270"/>
    </source>
</evidence>
<name>A0AAW0NY66_9GOBI</name>
<dbReference type="EMBL" id="JBBPFD010000009">
    <property type="protein sequence ID" value="KAK7912553.1"/>
    <property type="molecule type" value="Genomic_DNA"/>
</dbReference>
<dbReference type="Pfam" id="PF00415">
    <property type="entry name" value="RCC1"/>
    <property type="match status" value="3"/>
</dbReference>
<dbReference type="Gene3D" id="3.30.2160.10">
    <property type="entry name" value="Hect, E3 ligase catalytic domain"/>
    <property type="match status" value="1"/>
</dbReference>
<dbReference type="SUPFAM" id="SSF50985">
    <property type="entry name" value="RCC1/BLIP-II"/>
    <property type="match status" value="1"/>
</dbReference>
<dbReference type="Gene3D" id="3.30.2410.10">
    <property type="entry name" value="Hect, E3 ligase catalytic domain"/>
    <property type="match status" value="1"/>
</dbReference>
<evidence type="ECO:0000256" key="3">
    <source>
        <dbReference type="ARBA" id="ARBA00022786"/>
    </source>
</evidence>
<dbReference type="InterPro" id="IPR051709">
    <property type="entry name" value="Ub-ligase/GTPase-reg"/>
</dbReference>
<dbReference type="Gene3D" id="3.90.1750.10">
    <property type="entry name" value="Hect, E3 ligase catalytic domains"/>
    <property type="match status" value="1"/>
</dbReference>
<dbReference type="PROSITE" id="PS00626">
    <property type="entry name" value="RCC1_2"/>
    <property type="match status" value="2"/>
</dbReference>
<dbReference type="InterPro" id="IPR000569">
    <property type="entry name" value="HECT_dom"/>
</dbReference>
<dbReference type="InterPro" id="IPR035983">
    <property type="entry name" value="Hect_E3_ubiquitin_ligase"/>
</dbReference>
<dbReference type="SMART" id="SM00119">
    <property type="entry name" value="HECTc"/>
    <property type="match status" value="1"/>
</dbReference>
<evidence type="ECO:0000256" key="1">
    <source>
        <dbReference type="ARBA" id="ARBA00022679"/>
    </source>
</evidence>
<proteinExistence type="predicted"/>
<feature type="repeat" description="RCC1" evidence="5">
    <location>
        <begin position="266"/>
        <end position="317"/>
    </location>
</feature>
<dbReference type="PROSITE" id="PS50012">
    <property type="entry name" value="RCC1_3"/>
    <property type="match status" value="3"/>
</dbReference>
<dbReference type="PANTHER" id="PTHR45622">
    <property type="entry name" value="UBIQUITIN-PROTEIN LIGASE E3A-RELATED"/>
    <property type="match status" value="1"/>
</dbReference>
<dbReference type="PRINTS" id="PR00633">
    <property type="entry name" value="RCCNDNSATION"/>
</dbReference>
<dbReference type="GO" id="GO:0016567">
    <property type="term" value="P:protein ubiquitination"/>
    <property type="evidence" value="ECO:0007669"/>
    <property type="project" value="TreeGrafter"/>
</dbReference>
<evidence type="ECO:0000313" key="7">
    <source>
        <dbReference type="EMBL" id="KAK7912553.1"/>
    </source>
</evidence>
<dbReference type="Gene3D" id="2.130.10.30">
    <property type="entry name" value="Regulator of chromosome condensation 1/beta-lactamase-inhibitor protein II"/>
    <property type="match status" value="2"/>
</dbReference>
<dbReference type="GO" id="GO:0061630">
    <property type="term" value="F:ubiquitin protein ligase activity"/>
    <property type="evidence" value="ECO:0007669"/>
    <property type="project" value="TreeGrafter"/>
</dbReference>
<dbReference type="AlphaFoldDB" id="A0AAW0NY66"/>
<comment type="caution">
    <text evidence="7">The sequence shown here is derived from an EMBL/GenBank/DDBJ whole genome shotgun (WGS) entry which is preliminary data.</text>
</comment>